<dbReference type="Proteomes" id="UP001258207">
    <property type="component" value="Chromosome"/>
</dbReference>
<dbReference type="InterPro" id="IPR045584">
    <property type="entry name" value="Pilin-like"/>
</dbReference>
<dbReference type="AlphaFoldDB" id="A0AAJ6LZ12"/>
<dbReference type="NCBIfam" id="TIGR02532">
    <property type="entry name" value="IV_pilin_GFxxxE"/>
    <property type="match status" value="1"/>
</dbReference>
<dbReference type="SUPFAM" id="SSF54523">
    <property type="entry name" value="Pili subunits"/>
    <property type="match status" value="1"/>
</dbReference>
<evidence type="ECO:0000313" key="1">
    <source>
        <dbReference type="EMBL" id="WNC09768.1"/>
    </source>
</evidence>
<dbReference type="RefSeq" id="WP_310791986.1">
    <property type="nucleotide sequence ID" value="NZ_CP134081.1"/>
</dbReference>
<gene>
    <name evidence="1" type="ORF">RI108_21385</name>
</gene>
<accession>A0AAJ6LZ12</accession>
<sequence>MKARSHGFTLLEVLVVLSLLGVLLSLIAGAILGANRAMAKAERYSMALDEVRASQNFLRTALGQALPLAAGAGQSALEGQPAEAIFEGDGQHVRFYAPLSPSLGGGVYRHSLELVGQRLQLTLARLQGQTLQPHGEPQVLLHRVQALQLSYRGLTPQGQPTGWLDHWPWPSRLPRGVRIDVRLAGPVPWPLQSVNLRLDLSGEAGAL</sequence>
<evidence type="ECO:0000313" key="2">
    <source>
        <dbReference type="Proteomes" id="UP001258207"/>
    </source>
</evidence>
<protein>
    <submittedName>
        <fullName evidence="1">Prepilin-type N-terminal cleavage/methylation domain-containing protein</fullName>
    </submittedName>
</protein>
<reference evidence="1" key="1">
    <citation type="submission" date="2023-09" db="EMBL/GenBank/DDBJ databases">
        <title>First report of Pseudomonas coleopterorum DJ13 causing leaf spot on Rhododendron pulchrum Sweet in China.</title>
        <authorList>
            <person name="Zhang Y."/>
        </authorList>
    </citation>
    <scope>NUCLEOTIDE SEQUENCE</scope>
    <source>
        <strain evidence="1">DJ13</strain>
    </source>
</reference>
<organism evidence="1 2">
    <name type="scientific">Pseudomonas coleopterorum</name>
    <dbReference type="NCBI Taxonomy" id="1605838"/>
    <lineage>
        <taxon>Bacteria</taxon>
        <taxon>Pseudomonadati</taxon>
        <taxon>Pseudomonadota</taxon>
        <taxon>Gammaproteobacteria</taxon>
        <taxon>Pseudomonadales</taxon>
        <taxon>Pseudomonadaceae</taxon>
        <taxon>Pseudomonas</taxon>
    </lineage>
</organism>
<proteinExistence type="predicted"/>
<name>A0AAJ6LZ12_9PSED</name>
<dbReference type="EMBL" id="CP134081">
    <property type="protein sequence ID" value="WNC09768.1"/>
    <property type="molecule type" value="Genomic_DNA"/>
</dbReference>
<dbReference type="PROSITE" id="PS00409">
    <property type="entry name" value="PROKAR_NTER_METHYL"/>
    <property type="match status" value="1"/>
</dbReference>
<dbReference type="Pfam" id="PF07963">
    <property type="entry name" value="N_methyl"/>
    <property type="match status" value="1"/>
</dbReference>
<dbReference type="InterPro" id="IPR012902">
    <property type="entry name" value="N_methyl_site"/>
</dbReference>